<feature type="region of interest" description="Disordered" evidence="2">
    <location>
        <begin position="103"/>
        <end position="171"/>
    </location>
</feature>
<dbReference type="InterPro" id="IPR034706">
    <property type="entry name" value="CpoB"/>
</dbReference>
<dbReference type="HAMAP" id="MF_02066">
    <property type="entry name" value="CpoB"/>
    <property type="match status" value="1"/>
</dbReference>
<dbReference type="Pfam" id="PF16331">
    <property type="entry name" value="TolA_bind_tri"/>
    <property type="match status" value="1"/>
</dbReference>
<dbReference type="GO" id="GO:0070206">
    <property type="term" value="P:protein trimerization"/>
    <property type="evidence" value="ECO:0007669"/>
    <property type="project" value="InterPro"/>
</dbReference>
<comment type="function">
    <text evidence="1">Mediates coordination of peptidoglycan synthesis and outer membrane constriction during cell division.</text>
</comment>
<comment type="caution">
    <text evidence="4">The sequence shown here is derived from an EMBL/GenBank/DDBJ whole genome shotgun (WGS) entry which is preliminary data.</text>
</comment>
<dbReference type="STRING" id="1907941.BKE30_11980"/>
<comment type="similarity">
    <text evidence="1">Belongs to the CpoB family.</text>
</comment>
<keyword evidence="1" id="KW-0132">Cell division</keyword>
<dbReference type="Proteomes" id="UP000192132">
    <property type="component" value="Unassembled WGS sequence"/>
</dbReference>
<dbReference type="InterPro" id="IPR011990">
    <property type="entry name" value="TPR-like_helical_dom_sf"/>
</dbReference>
<dbReference type="EMBL" id="MLCN01000030">
    <property type="protein sequence ID" value="ONG38681.1"/>
    <property type="molecule type" value="Genomic_DNA"/>
</dbReference>
<dbReference type="Gene3D" id="1.20.5.110">
    <property type="match status" value="1"/>
</dbReference>
<evidence type="ECO:0000313" key="5">
    <source>
        <dbReference type="Proteomes" id="UP000192132"/>
    </source>
</evidence>
<organism evidence="4 5">
    <name type="scientific">Alkanindiges hydrocarboniclasticus</name>
    <dbReference type="NCBI Taxonomy" id="1907941"/>
    <lineage>
        <taxon>Bacteria</taxon>
        <taxon>Pseudomonadati</taxon>
        <taxon>Pseudomonadota</taxon>
        <taxon>Gammaproteobacteria</taxon>
        <taxon>Moraxellales</taxon>
        <taxon>Moraxellaceae</taxon>
        <taxon>Alkanindiges</taxon>
    </lineage>
</organism>
<proteinExistence type="inferred from homology"/>
<comment type="subcellular location">
    <subcellularLocation>
        <location evidence="1">Periplasm</location>
    </subcellularLocation>
</comment>
<dbReference type="Pfam" id="PF13174">
    <property type="entry name" value="TPR_6"/>
    <property type="match status" value="1"/>
</dbReference>
<reference evidence="4 5" key="1">
    <citation type="submission" date="2016-10" db="EMBL/GenBank/DDBJ databases">
        <title>Draft Genome sequence of Alkanindiges sp. strain H1.</title>
        <authorList>
            <person name="Subhash Y."/>
            <person name="Lee S."/>
        </authorList>
    </citation>
    <scope>NUCLEOTIDE SEQUENCE [LARGE SCALE GENOMIC DNA]</scope>
    <source>
        <strain evidence="4 5">H1</strain>
    </source>
</reference>
<keyword evidence="1" id="KW-0732">Signal</keyword>
<evidence type="ECO:0000256" key="2">
    <source>
        <dbReference type="SAM" id="MobiDB-lite"/>
    </source>
</evidence>
<dbReference type="InterPro" id="IPR019734">
    <property type="entry name" value="TPR_rpt"/>
</dbReference>
<keyword evidence="1" id="KW-0131">Cell cycle</keyword>
<dbReference type="Gene3D" id="1.25.40.10">
    <property type="entry name" value="Tetratricopeptide repeat domain"/>
    <property type="match status" value="1"/>
</dbReference>
<name>A0A1S8CUC5_9GAMM</name>
<feature type="compositionally biased region" description="Low complexity" evidence="2">
    <location>
        <begin position="130"/>
        <end position="171"/>
    </location>
</feature>
<dbReference type="GO" id="GO:0030288">
    <property type="term" value="C:outer membrane-bounded periplasmic space"/>
    <property type="evidence" value="ECO:0007669"/>
    <property type="project" value="UniProtKB-UniRule"/>
</dbReference>
<dbReference type="InterPro" id="IPR032519">
    <property type="entry name" value="YbgF_tri"/>
</dbReference>
<accession>A0A1S8CUC5</accession>
<evidence type="ECO:0000256" key="1">
    <source>
        <dbReference type="HAMAP-Rule" id="MF_02066"/>
    </source>
</evidence>
<evidence type="ECO:0000259" key="3">
    <source>
        <dbReference type="Pfam" id="PF16331"/>
    </source>
</evidence>
<gene>
    <name evidence="1" type="primary">cpoB</name>
    <name evidence="4" type="ORF">BKE30_11980</name>
</gene>
<dbReference type="GO" id="GO:0043093">
    <property type="term" value="P:FtsZ-dependent cytokinesis"/>
    <property type="evidence" value="ECO:0007669"/>
    <property type="project" value="UniProtKB-UniRule"/>
</dbReference>
<evidence type="ECO:0000313" key="4">
    <source>
        <dbReference type="EMBL" id="ONG38681.1"/>
    </source>
</evidence>
<feature type="domain" description="YbgF trimerisation" evidence="3">
    <location>
        <begin position="45"/>
        <end position="106"/>
    </location>
</feature>
<sequence length="313" mass="33539">MHGALLAGLLGATTLPQAHAVPIEQGSLTGTTSNPAAITGSAATLESQGSTLWQLYQQVQQLQQEIRELRGQLESQQNSLDRTQKEVKNRYTDLDQRLELLKEQTQPADDSTGDGDAAPEMTSPSDHAGSENAKPASEAAPASENAEPADSPVTPPVSGTPSAPATSKPSSGNVLYVQQDAAPNDKQVDKQAYISAYDAYKAGGAAKAIKPMQQFIASFPNSVYVPNAYYWLGEFYLASNPADFVKAKKSFNEVINKYPKSAKASTALYRVATITQEIDKRTSEATALMKKLVRDYPGATEAQYARSFIAAHP</sequence>
<keyword evidence="5" id="KW-1185">Reference proteome</keyword>
<keyword evidence="1" id="KW-0574">Periplasm</keyword>
<dbReference type="AlphaFoldDB" id="A0A1S8CUC5"/>
<dbReference type="SUPFAM" id="SSF48452">
    <property type="entry name" value="TPR-like"/>
    <property type="match status" value="1"/>
</dbReference>
<protein>
    <recommendedName>
        <fullName evidence="1">Cell division coordinator CpoB</fullName>
    </recommendedName>
</protein>